<dbReference type="InterPro" id="IPR015943">
    <property type="entry name" value="WD40/YVTN_repeat-like_dom_sf"/>
</dbReference>
<gene>
    <name evidence="1" type="ORF">MPRM_37560</name>
</gene>
<dbReference type="InterPro" id="IPR036322">
    <property type="entry name" value="WD40_repeat_dom_sf"/>
</dbReference>
<dbReference type="RefSeq" id="WP_085268546.1">
    <property type="nucleotide sequence ID" value="NZ_AP022614.1"/>
</dbReference>
<dbReference type="PROSITE" id="PS50082">
    <property type="entry name" value="WD_REPEATS_2"/>
    <property type="match status" value="10"/>
</dbReference>
<dbReference type="EMBL" id="AP022614">
    <property type="protein sequence ID" value="BBZ46475.1"/>
    <property type="molecule type" value="Genomic_DNA"/>
</dbReference>
<sequence length="1488" mass="159481">MARIFLSHSSVDNALAVGLRDWLKDEGWDDVFLDLDPDRGITAGERWERALNDAAARCEAVLFLVTGAWLRSHWCLKELQLARKLDKRLFGVLLDTFEPADLPAELSDSWQVVDLASGRDHRQFRVTLPRTQEECHVTFSREGLKRLRRGLVKAGLDPRFFEWPPPGDEDRAPYRGLRALEADDAGIFFGRDGPIFEALDLLRGMREESAPRLMVLLGASGAGKSSFLRAGLFARIARYDRDFLPLPIVRPQRAAITGETGLLRALEVARRSARISLSRNELRAAVNEGALSLRPVLRDLVVAATPETGESDAPTRPPALVLSIDQGEELFRAEGHAESDQLLALLQELLGDTTLALIVVIAIRSDSYSQLQEAKALEDVRKVPFDLGPMPRGSYAEVIKGPATRLAETTRPLRIDDPLVTTLLGDIEAGVAKDALPLLSFTLERLYLENEGTRSLTVADYRSLGGIQGSIEEAVEQALAAETSAPTPDDLAARLALLRRGLIPWLADIDPDTGAPRRRVARLSEIPADCRPLLQNLVEQRLLTIDLARTGETTIEPAHEALLRQWSQLGSWLTEDAALLAVLDGVKCSARDWVKAGRSAAWLVHAADRLAAAERLSQRPDLAANLDGSDSEYLSACRTAENERIDAERRKREAELAATRTLAAAEKDAKEAAEARAAEAHAHTVVLRRRSRVLRAVLAATVLVAVVAVIASFQEVKEQRLAHRNAQDAAVQKLVSQARASLGTAGNAVTATAANTGDDVKAFQELLAANALATRPDDEPLLDALVKRSSTDLIVNGSTPVVGVAVAEAGHRLAVADRDGLRIWDTSAAQWLENLRNGACATTRLEPNRESFGCRFLPAAAEHLTTVAVSADGRVVAAGTEEGTVQVWNITDPQPMPRSDPQAHQGRVSGVALSRDGRLLASSGVDGFVDLSNSDGTGAVRMGWKPAGAVFTVAFDHAADRLAAGGADGSLRIWDVAKVAPGETNPPVVTQPDAHRDGVMSVAFSPDDHLVASGGADNTVSLWDSERLGRQWQSPTHGAQGHTAAVTSVAFNAEGTKLVSGSNDKTVQLWDVARRQRIGDPLIGHQGLVLSVAMTGDEIISGGNEHALRFWNAVIGQPHQEPLVGHAGPVTSVAMGPGGSRIASAGVDGAVVLWDPYTGTQIKKMPGSAGVITRVAFEHAGDTVVSGSADGKIRLWNTTSDAVGILDSRLPITAIAVSPDDHLLASAAIDGQVTLWELPSGRPRPLENKDHAIVFDVAFSPRGDRLASGGVTGSVRLWDLDGHEVWEKNAAAELPQPFSNEHHLAAGRPGEVLGVAFSPDGRRLATGSTDWGTANLAAAVGVIQRWDADTGTPLRGPAQIGDAVMGLAFTSQSTDPSQDLIVAGSFDPYDVRLWTADGASQYTFTGHQAQVVSVAVSPDTAFIVSGSVDGTVRIWPNPNPRRVSPAEALCAKLATTMSEKNWQSWVSPQIPYRGLCPGLRPTPKEVQD</sequence>
<dbReference type="InterPro" id="IPR020472">
    <property type="entry name" value="WD40_PAC1"/>
</dbReference>
<dbReference type="Gene3D" id="3.40.50.10140">
    <property type="entry name" value="Toll/interleukin-1 receptor homology (TIR) domain"/>
    <property type="match status" value="1"/>
</dbReference>
<dbReference type="SUPFAM" id="SSF50978">
    <property type="entry name" value="WD40 repeat-like"/>
    <property type="match status" value="3"/>
</dbReference>
<dbReference type="OrthoDB" id="134501at2"/>
<dbReference type="Gene3D" id="2.130.10.10">
    <property type="entry name" value="YVTN repeat-like/Quinoprotein amine dehydrogenase"/>
    <property type="match status" value="5"/>
</dbReference>
<dbReference type="InterPro" id="IPR049052">
    <property type="entry name" value="nSTAND1"/>
</dbReference>
<name>A0A7I7YX48_9MYCO</name>
<dbReference type="Pfam" id="PF13676">
    <property type="entry name" value="TIR_2"/>
    <property type="match status" value="1"/>
</dbReference>
<evidence type="ECO:0000313" key="1">
    <source>
        <dbReference type="EMBL" id="BBZ46475.1"/>
    </source>
</evidence>
<dbReference type="PROSITE" id="PS50104">
    <property type="entry name" value="TIR"/>
    <property type="match status" value="1"/>
</dbReference>
<dbReference type="Pfam" id="PF20703">
    <property type="entry name" value="nSTAND1"/>
    <property type="match status" value="1"/>
</dbReference>
<dbReference type="CDD" id="cd00200">
    <property type="entry name" value="WD40"/>
    <property type="match status" value="1"/>
</dbReference>
<dbReference type="Pfam" id="PF00400">
    <property type="entry name" value="WD40"/>
    <property type="match status" value="11"/>
</dbReference>
<protein>
    <submittedName>
        <fullName evidence="1">Uncharacterized protein</fullName>
    </submittedName>
</protein>
<dbReference type="InterPro" id="IPR035897">
    <property type="entry name" value="Toll_tir_struct_dom_sf"/>
</dbReference>
<dbReference type="SMART" id="SM00320">
    <property type="entry name" value="WD40"/>
    <property type="match status" value="13"/>
</dbReference>
<dbReference type="PANTHER" id="PTHR22847">
    <property type="entry name" value="WD40 REPEAT PROTEIN"/>
    <property type="match status" value="1"/>
</dbReference>
<dbReference type="PROSITE" id="PS50294">
    <property type="entry name" value="WD_REPEATS_REGION"/>
    <property type="match status" value="8"/>
</dbReference>
<dbReference type="PROSITE" id="PS00678">
    <property type="entry name" value="WD_REPEATS_1"/>
    <property type="match status" value="4"/>
</dbReference>
<dbReference type="PANTHER" id="PTHR22847:SF637">
    <property type="entry name" value="WD REPEAT DOMAIN 5B"/>
    <property type="match status" value="1"/>
</dbReference>
<accession>A0A7I7YX48</accession>
<dbReference type="Proteomes" id="UP000467105">
    <property type="component" value="Chromosome"/>
</dbReference>
<organism evidence="1 2">
    <name type="scientific">Mycobacterium parmense</name>
    <dbReference type="NCBI Taxonomy" id="185642"/>
    <lineage>
        <taxon>Bacteria</taxon>
        <taxon>Bacillati</taxon>
        <taxon>Actinomycetota</taxon>
        <taxon>Actinomycetes</taxon>
        <taxon>Mycobacteriales</taxon>
        <taxon>Mycobacteriaceae</taxon>
        <taxon>Mycobacterium</taxon>
        <taxon>Mycobacterium simiae complex</taxon>
    </lineage>
</organism>
<keyword evidence="2" id="KW-1185">Reference proteome</keyword>
<reference evidence="1 2" key="1">
    <citation type="journal article" date="2019" name="Emerg. Microbes Infect.">
        <title>Comprehensive subspecies identification of 175 nontuberculous mycobacteria species based on 7547 genomic profiles.</title>
        <authorList>
            <person name="Matsumoto Y."/>
            <person name="Kinjo T."/>
            <person name="Motooka D."/>
            <person name="Nabeya D."/>
            <person name="Jung N."/>
            <person name="Uechi K."/>
            <person name="Horii T."/>
            <person name="Iida T."/>
            <person name="Fujita J."/>
            <person name="Nakamura S."/>
        </authorList>
    </citation>
    <scope>NUCLEOTIDE SEQUENCE [LARGE SCALE GENOMIC DNA]</scope>
    <source>
        <strain evidence="1 2">JCM 14742</strain>
    </source>
</reference>
<dbReference type="InterPro" id="IPR001680">
    <property type="entry name" value="WD40_rpt"/>
</dbReference>
<dbReference type="GO" id="GO:0007165">
    <property type="term" value="P:signal transduction"/>
    <property type="evidence" value="ECO:0007669"/>
    <property type="project" value="InterPro"/>
</dbReference>
<dbReference type="InterPro" id="IPR019775">
    <property type="entry name" value="WD40_repeat_CS"/>
</dbReference>
<dbReference type="SUPFAM" id="SSF52200">
    <property type="entry name" value="Toll/Interleukin receptor TIR domain"/>
    <property type="match status" value="1"/>
</dbReference>
<proteinExistence type="predicted"/>
<dbReference type="InterPro" id="IPR000157">
    <property type="entry name" value="TIR_dom"/>
</dbReference>
<evidence type="ECO:0000313" key="2">
    <source>
        <dbReference type="Proteomes" id="UP000467105"/>
    </source>
</evidence>
<dbReference type="PRINTS" id="PR00320">
    <property type="entry name" value="GPROTEINBRPT"/>
</dbReference>